<protein>
    <recommendedName>
        <fullName evidence="4">TOR1A</fullName>
    </recommendedName>
</protein>
<evidence type="ECO:0000256" key="1">
    <source>
        <dbReference type="ARBA" id="ARBA00006235"/>
    </source>
</evidence>
<dbReference type="SUPFAM" id="SSF52540">
    <property type="entry name" value="P-loop containing nucleoside triphosphate hydrolases"/>
    <property type="match status" value="1"/>
</dbReference>
<name>A0A7J7KHX3_BUGNE</name>
<dbReference type="PANTHER" id="PTHR10760">
    <property type="entry name" value="TORSIN"/>
    <property type="match status" value="1"/>
</dbReference>
<proteinExistence type="inferred from homology"/>
<dbReference type="PRINTS" id="PR00300">
    <property type="entry name" value="CLPPROTEASEA"/>
</dbReference>
<dbReference type="InterPro" id="IPR001270">
    <property type="entry name" value="ClpA/B"/>
</dbReference>
<keyword evidence="3" id="KW-1185">Reference proteome</keyword>
<gene>
    <name evidence="2" type="ORF">EB796_003409</name>
</gene>
<accession>A0A7J7KHX3</accession>
<evidence type="ECO:0000313" key="3">
    <source>
        <dbReference type="Proteomes" id="UP000593567"/>
    </source>
</evidence>
<dbReference type="OrthoDB" id="19623at2759"/>
<comment type="similarity">
    <text evidence="1">Belongs to the ClpA/ClpB family. Torsin subfamily.</text>
</comment>
<dbReference type="InterPro" id="IPR010448">
    <property type="entry name" value="Torsin"/>
</dbReference>
<dbReference type="EMBL" id="VXIV02000437">
    <property type="protein sequence ID" value="KAF6038282.1"/>
    <property type="molecule type" value="Genomic_DNA"/>
</dbReference>
<dbReference type="GO" id="GO:0016887">
    <property type="term" value="F:ATP hydrolysis activity"/>
    <property type="evidence" value="ECO:0007669"/>
    <property type="project" value="InterPro"/>
</dbReference>
<dbReference type="Pfam" id="PF06309">
    <property type="entry name" value="Torsin"/>
    <property type="match status" value="1"/>
</dbReference>
<organism evidence="2 3">
    <name type="scientific">Bugula neritina</name>
    <name type="common">Brown bryozoan</name>
    <name type="synonym">Sertularia neritina</name>
    <dbReference type="NCBI Taxonomy" id="10212"/>
    <lineage>
        <taxon>Eukaryota</taxon>
        <taxon>Metazoa</taxon>
        <taxon>Spiralia</taxon>
        <taxon>Lophotrochozoa</taxon>
        <taxon>Bryozoa</taxon>
        <taxon>Gymnolaemata</taxon>
        <taxon>Cheilostomatida</taxon>
        <taxon>Flustrina</taxon>
        <taxon>Buguloidea</taxon>
        <taxon>Bugulidae</taxon>
        <taxon>Bugula</taxon>
    </lineage>
</organism>
<sequence>MPLGVFKQKSRNLTIAVTQTAPNFYQHLQSTIYGQHIATATIAKLIGNHLEKSTQPLTVTFQGPTGVGKSYASRKVAEAVFTLGLESRFVHFWSGATLFTDVEKKSHYEKQIKDWVSTNISSCPHQLFVFDEVDEMPDGLLNVLRSYISPSPGDRSADYSKAIYIFIT</sequence>
<dbReference type="GO" id="GO:0005524">
    <property type="term" value="F:ATP binding"/>
    <property type="evidence" value="ECO:0007669"/>
    <property type="project" value="InterPro"/>
</dbReference>
<dbReference type="Proteomes" id="UP000593567">
    <property type="component" value="Unassembled WGS sequence"/>
</dbReference>
<dbReference type="Gene3D" id="3.40.50.300">
    <property type="entry name" value="P-loop containing nucleotide triphosphate hydrolases"/>
    <property type="match status" value="1"/>
</dbReference>
<dbReference type="AlphaFoldDB" id="A0A7J7KHX3"/>
<dbReference type="PANTHER" id="PTHR10760:SF2">
    <property type="entry name" value="LD13476P-RELATED"/>
    <property type="match status" value="1"/>
</dbReference>
<dbReference type="GO" id="GO:0005737">
    <property type="term" value="C:cytoplasm"/>
    <property type="evidence" value="ECO:0007669"/>
    <property type="project" value="UniProtKB-ARBA"/>
</dbReference>
<reference evidence="2" key="1">
    <citation type="submission" date="2020-06" db="EMBL/GenBank/DDBJ databases">
        <title>Draft genome of Bugula neritina, a colonial animal packing powerful symbionts and potential medicines.</title>
        <authorList>
            <person name="Rayko M."/>
        </authorList>
    </citation>
    <scope>NUCLEOTIDE SEQUENCE [LARGE SCALE GENOMIC DNA]</scope>
    <source>
        <strain evidence="2">Kwan_BN1</strain>
    </source>
</reference>
<comment type="caution">
    <text evidence="2">The sequence shown here is derived from an EMBL/GenBank/DDBJ whole genome shotgun (WGS) entry which is preliminary data.</text>
</comment>
<evidence type="ECO:0000313" key="2">
    <source>
        <dbReference type="EMBL" id="KAF6038282.1"/>
    </source>
</evidence>
<dbReference type="GO" id="GO:0012505">
    <property type="term" value="C:endomembrane system"/>
    <property type="evidence" value="ECO:0007669"/>
    <property type="project" value="UniProtKB-ARBA"/>
</dbReference>
<evidence type="ECO:0008006" key="4">
    <source>
        <dbReference type="Google" id="ProtNLM"/>
    </source>
</evidence>
<dbReference type="InterPro" id="IPR027417">
    <property type="entry name" value="P-loop_NTPase"/>
</dbReference>